<evidence type="ECO:0000256" key="1">
    <source>
        <dbReference type="ARBA" id="ARBA00004448"/>
    </source>
</evidence>
<keyword evidence="8" id="KW-0496">Mitochondrion</keyword>
<accession>B3RZS1</accession>
<evidence type="ECO:0000256" key="7">
    <source>
        <dbReference type="ARBA" id="ARBA00022989"/>
    </source>
</evidence>
<evidence type="ECO:0000256" key="10">
    <source>
        <dbReference type="PROSITE-ProRule" id="PRU00282"/>
    </source>
</evidence>
<dbReference type="EMBL" id="DS985246">
    <property type="protein sequence ID" value="EDV23888.1"/>
    <property type="molecule type" value="Genomic_DNA"/>
</dbReference>
<dbReference type="PANTHER" id="PTHR45928:SF1">
    <property type="entry name" value="RE38146P"/>
    <property type="match status" value="1"/>
</dbReference>
<dbReference type="InParanoid" id="B3RZS1"/>
<proteinExistence type="inferred from homology"/>
<dbReference type="FunFam" id="1.50.40.10:FF:000039">
    <property type="entry name" value="Solute carrier family 25 member 35"/>
    <property type="match status" value="1"/>
</dbReference>
<dbReference type="Proteomes" id="UP000009022">
    <property type="component" value="Unassembled WGS sequence"/>
</dbReference>
<comment type="similarity">
    <text evidence="2 11">Belongs to the mitochondrial carrier (TC 2.A.29) family.</text>
</comment>
<name>B3RZS1_TRIAD</name>
<keyword evidence="4 10" id="KW-0812">Transmembrane</keyword>
<organism evidence="12 13">
    <name type="scientific">Trichoplax adhaerens</name>
    <name type="common">Trichoplax reptans</name>
    <dbReference type="NCBI Taxonomy" id="10228"/>
    <lineage>
        <taxon>Eukaryota</taxon>
        <taxon>Metazoa</taxon>
        <taxon>Placozoa</taxon>
        <taxon>Uniplacotomia</taxon>
        <taxon>Trichoplacea</taxon>
        <taxon>Trichoplacidae</taxon>
        <taxon>Trichoplax</taxon>
    </lineage>
</organism>
<reference evidence="12 13" key="1">
    <citation type="journal article" date="2008" name="Nature">
        <title>The Trichoplax genome and the nature of placozoans.</title>
        <authorList>
            <person name="Srivastava M."/>
            <person name="Begovic E."/>
            <person name="Chapman J."/>
            <person name="Putnam N.H."/>
            <person name="Hellsten U."/>
            <person name="Kawashima T."/>
            <person name="Kuo A."/>
            <person name="Mitros T."/>
            <person name="Salamov A."/>
            <person name="Carpenter M.L."/>
            <person name="Signorovitch A.Y."/>
            <person name="Moreno M.A."/>
            <person name="Kamm K."/>
            <person name="Grimwood J."/>
            <person name="Schmutz J."/>
            <person name="Shapiro H."/>
            <person name="Grigoriev I.V."/>
            <person name="Buss L.W."/>
            <person name="Schierwater B."/>
            <person name="Dellaporta S.L."/>
            <person name="Rokhsar D.S."/>
        </authorList>
    </citation>
    <scope>NUCLEOTIDE SEQUENCE [LARGE SCALE GENOMIC DNA]</scope>
    <source>
        <strain evidence="12 13">Grell-BS-1999</strain>
    </source>
</reference>
<dbReference type="AlphaFoldDB" id="B3RZS1"/>
<dbReference type="PANTHER" id="PTHR45928">
    <property type="entry name" value="RE38146P"/>
    <property type="match status" value="1"/>
</dbReference>
<keyword evidence="9 10" id="KW-0472">Membrane</keyword>
<keyword evidence="7" id="KW-1133">Transmembrane helix</keyword>
<protein>
    <recommendedName>
        <fullName evidence="14">Solute carrier family 25 member 35</fullName>
    </recommendedName>
</protein>
<dbReference type="RefSeq" id="XP_002113414.1">
    <property type="nucleotide sequence ID" value="XM_002113378.1"/>
</dbReference>
<keyword evidence="6" id="KW-0999">Mitochondrion inner membrane</keyword>
<evidence type="ECO:0000313" key="13">
    <source>
        <dbReference type="Proteomes" id="UP000009022"/>
    </source>
</evidence>
<evidence type="ECO:0000256" key="9">
    <source>
        <dbReference type="ARBA" id="ARBA00023136"/>
    </source>
</evidence>
<sequence>MTEYALGALAACGAGFFTNPIEVVKTRLQLQGELQARGLYQRHYRNPIQAFFAIAKTDGILGLQKGLGPALVYQCTMNGIRLGSFQVILNSGLTKDKNGNQNALKCVLAGCFAGMCGAFVGSPIYMVKTHLQAQSTSSIAVGYQHHHNSSYQALREIYLKFGIRGLWRGASGAVLRTMVGSGIQLSTFTLIRDKIAGLNLWPSGSVCVPISASFVSGIMISICMTPFDVVSTRLFNQGVDSTGRGQHYTGVLDCFMKILRKEGVPGLFKGLTASYLRLGPHTALSLVFWDRLRRLYYGNNNK</sequence>
<dbReference type="PROSITE" id="PS50920">
    <property type="entry name" value="SOLCAR"/>
    <property type="match status" value="3"/>
</dbReference>
<dbReference type="OrthoDB" id="6703404at2759"/>
<dbReference type="OMA" id="GFYDPMR"/>
<dbReference type="GO" id="GO:0005743">
    <property type="term" value="C:mitochondrial inner membrane"/>
    <property type="evidence" value="ECO:0007669"/>
    <property type="project" value="UniProtKB-SubCell"/>
</dbReference>
<evidence type="ECO:0000256" key="4">
    <source>
        <dbReference type="ARBA" id="ARBA00022692"/>
    </source>
</evidence>
<dbReference type="SUPFAM" id="SSF103506">
    <property type="entry name" value="Mitochondrial carrier"/>
    <property type="match status" value="1"/>
</dbReference>
<dbReference type="FunCoup" id="B3RZS1">
    <property type="interactions" value="45"/>
</dbReference>
<dbReference type="CTD" id="6754626"/>
<dbReference type="InterPro" id="IPR018108">
    <property type="entry name" value="MCP_transmembrane"/>
</dbReference>
<dbReference type="PhylomeDB" id="B3RZS1"/>
<dbReference type="HOGENOM" id="CLU_015166_14_3_1"/>
<dbReference type="STRING" id="10228.B3RZS1"/>
<evidence type="ECO:0000256" key="11">
    <source>
        <dbReference type="RuleBase" id="RU000488"/>
    </source>
</evidence>
<feature type="repeat" description="Solcar" evidence="10">
    <location>
        <begin position="2"/>
        <end position="91"/>
    </location>
</feature>
<dbReference type="KEGG" id="tad:TRIADDRAFT_26899"/>
<dbReference type="InterPro" id="IPR023395">
    <property type="entry name" value="MCP_dom_sf"/>
</dbReference>
<gene>
    <name evidence="12" type="ORF">TRIADDRAFT_26899</name>
</gene>
<dbReference type="InterPro" id="IPR051508">
    <property type="entry name" value="Mito_Carrier_Antiporter"/>
</dbReference>
<dbReference type="eggNOG" id="KOG0755">
    <property type="taxonomic scope" value="Eukaryota"/>
</dbReference>
<evidence type="ECO:0000256" key="3">
    <source>
        <dbReference type="ARBA" id="ARBA00022448"/>
    </source>
</evidence>
<evidence type="ECO:0000313" key="12">
    <source>
        <dbReference type="EMBL" id="EDV23888.1"/>
    </source>
</evidence>
<comment type="subcellular location">
    <subcellularLocation>
        <location evidence="1">Mitochondrion inner membrane</location>
        <topology evidence="1">Multi-pass membrane protein</topology>
    </subcellularLocation>
</comment>
<dbReference type="Gene3D" id="1.50.40.10">
    <property type="entry name" value="Mitochondrial carrier domain"/>
    <property type="match status" value="1"/>
</dbReference>
<keyword evidence="5" id="KW-0677">Repeat</keyword>
<evidence type="ECO:0000256" key="5">
    <source>
        <dbReference type="ARBA" id="ARBA00022737"/>
    </source>
</evidence>
<dbReference type="Pfam" id="PF00153">
    <property type="entry name" value="Mito_carr"/>
    <property type="match status" value="3"/>
</dbReference>
<feature type="repeat" description="Solcar" evidence="10">
    <location>
        <begin position="101"/>
        <end position="194"/>
    </location>
</feature>
<keyword evidence="3 11" id="KW-0813">Transport</keyword>
<evidence type="ECO:0000256" key="6">
    <source>
        <dbReference type="ARBA" id="ARBA00022792"/>
    </source>
</evidence>
<dbReference type="GeneID" id="6754626"/>
<keyword evidence="13" id="KW-1185">Reference proteome</keyword>
<evidence type="ECO:0000256" key="2">
    <source>
        <dbReference type="ARBA" id="ARBA00006375"/>
    </source>
</evidence>
<evidence type="ECO:0008006" key="14">
    <source>
        <dbReference type="Google" id="ProtNLM"/>
    </source>
</evidence>
<feature type="repeat" description="Solcar" evidence="10">
    <location>
        <begin position="204"/>
        <end position="295"/>
    </location>
</feature>
<evidence type="ECO:0000256" key="8">
    <source>
        <dbReference type="ARBA" id="ARBA00023128"/>
    </source>
</evidence>